<dbReference type="Pfam" id="PF12146">
    <property type="entry name" value="Hydrolase_4"/>
    <property type="match status" value="1"/>
</dbReference>
<feature type="region of interest" description="Disordered" evidence="1">
    <location>
        <begin position="401"/>
        <end position="442"/>
    </location>
</feature>
<dbReference type="EMBL" id="KI913955">
    <property type="protein sequence ID" value="ETW06523.1"/>
    <property type="molecule type" value="Genomic_DNA"/>
</dbReference>
<protein>
    <recommendedName>
        <fullName evidence="2">Serine aminopeptidase S33 domain-containing protein</fullName>
    </recommendedName>
</protein>
<dbReference type="InterPro" id="IPR029058">
    <property type="entry name" value="AB_hydrolase_fold"/>
</dbReference>
<dbReference type="VEuPathDB" id="FungiDB:H310_02754"/>
<dbReference type="OrthoDB" id="10249433at2759"/>
<dbReference type="AlphaFoldDB" id="A0A024ULP1"/>
<feature type="domain" description="Serine aminopeptidase S33" evidence="2">
    <location>
        <begin position="99"/>
        <end position="246"/>
    </location>
</feature>
<reference evidence="3" key="1">
    <citation type="submission" date="2013-12" db="EMBL/GenBank/DDBJ databases">
        <title>The Genome Sequence of Aphanomyces invadans NJM9701.</title>
        <authorList>
            <consortium name="The Broad Institute Genomics Platform"/>
            <person name="Russ C."/>
            <person name="Tyler B."/>
            <person name="van West P."/>
            <person name="Dieguez-Uribeondo J."/>
            <person name="Young S.K."/>
            <person name="Zeng Q."/>
            <person name="Gargeya S."/>
            <person name="Fitzgerald M."/>
            <person name="Abouelleil A."/>
            <person name="Alvarado L."/>
            <person name="Chapman S.B."/>
            <person name="Gainer-Dewar J."/>
            <person name="Goldberg J."/>
            <person name="Griggs A."/>
            <person name="Gujja S."/>
            <person name="Hansen M."/>
            <person name="Howarth C."/>
            <person name="Imamovic A."/>
            <person name="Ireland A."/>
            <person name="Larimer J."/>
            <person name="McCowan C."/>
            <person name="Murphy C."/>
            <person name="Pearson M."/>
            <person name="Poon T.W."/>
            <person name="Priest M."/>
            <person name="Roberts A."/>
            <person name="Saif S."/>
            <person name="Shea T."/>
            <person name="Sykes S."/>
            <person name="Wortman J."/>
            <person name="Nusbaum C."/>
            <person name="Birren B."/>
        </authorList>
    </citation>
    <scope>NUCLEOTIDE SEQUENCE [LARGE SCALE GENOMIC DNA]</scope>
    <source>
        <strain evidence="3">NJM9701</strain>
    </source>
</reference>
<evidence type="ECO:0000256" key="1">
    <source>
        <dbReference type="SAM" id="MobiDB-lite"/>
    </source>
</evidence>
<dbReference type="STRING" id="157072.A0A024ULP1"/>
<gene>
    <name evidence="3" type="ORF">H310_02754</name>
</gene>
<dbReference type="InterPro" id="IPR022742">
    <property type="entry name" value="Hydrolase_4"/>
</dbReference>
<dbReference type="InterPro" id="IPR052920">
    <property type="entry name" value="DNA-binding_regulatory"/>
</dbReference>
<proteinExistence type="predicted"/>
<evidence type="ECO:0000313" key="3">
    <source>
        <dbReference type="EMBL" id="ETW06523.1"/>
    </source>
</evidence>
<evidence type="ECO:0000259" key="2">
    <source>
        <dbReference type="Pfam" id="PF12146"/>
    </source>
</evidence>
<organism evidence="3">
    <name type="scientific">Aphanomyces invadans</name>
    <dbReference type="NCBI Taxonomy" id="157072"/>
    <lineage>
        <taxon>Eukaryota</taxon>
        <taxon>Sar</taxon>
        <taxon>Stramenopiles</taxon>
        <taxon>Oomycota</taxon>
        <taxon>Saprolegniomycetes</taxon>
        <taxon>Saprolegniales</taxon>
        <taxon>Verrucalvaceae</taxon>
        <taxon>Aphanomyces</taxon>
    </lineage>
</organism>
<name>A0A024ULP1_9STRA</name>
<accession>A0A024ULP1</accession>
<dbReference type="RefSeq" id="XP_008864598.1">
    <property type="nucleotide sequence ID" value="XM_008866376.1"/>
</dbReference>
<dbReference type="Gene3D" id="3.40.50.1820">
    <property type="entry name" value="alpha/beta hydrolase"/>
    <property type="match status" value="1"/>
</dbReference>
<dbReference type="eggNOG" id="KOG1552">
    <property type="taxonomic scope" value="Eukaryota"/>
</dbReference>
<dbReference type="PANTHER" id="PTHR43358:SF4">
    <property type="entry name" value="ALPHA_BETA HYDROLASE FOLD-1 DOMAIN-CONTAINING PROTEIN"/>
    <property type="match status" value="1"/>
</dbReference>
<dbReference type="PANTHER" id="PTHR43358">
    <property type="entry name" value="ALPHA/BETA-HYDROLASE"/>
    <property type="match status" value="1"/>
</dbReference>
<dbReference type="GeneID" id="20079804"/>
<sequence length="442" mass="48462">MSHGRDTSDDGAAHPRMKSPGVWASVKMAYQGLVHTVIRPPRSHYALDDLGPSTCIFAHNLLVGREDFTLRNEKGLAVECSWWKPQHHRHATTDMRMPCIVVLHGNSSSRLGCMETLFHGLAAEFTVCAIDFSGSGLSEGKYVSLGFHEKKDISLVLTHLESTGEVSNIILWGRSMGAVASILCAAEEAEDKAGGATITAMVLDSPFSSLKQLALDLVDEGKLHVPKFAVSIVMRFLRRDIQRRAKFDMFQLKPKAVIHKCTVPAFFAIGCQDELVSPAHVQLLHDRHRGPKEILMFQGGHNTVRPPEFFSRAINFCRIMCGLLPVSESATTGGLSPVHVRNPHSSDLSVEQVRAMSVKELKAVLDRAGIDPHALSTVVEKTDLVDLVLKLHARHVRMRVNSDAEAVGQPERRPPSIQRRHSTGTDDPATCPEEVVPNVAGG</sequence>
<dbReference type="SUPFAM" id="SSF53474">
    <property type="entry name" value="alpha/beta-Hydrolases"/>
    <property type="match status" value="1"/>
</dbReference>